<sequence length="433" mass="47584">MSDDLGRRAAEWLDRTYGGLVTLTDGAPLVDGERTQLFGCDYASGSQEPLLAATIAVPKDGGEPFPVANAAPLDEEFNASVPPGADPQAGLELWRWRVNARGCLIATHAAVDRTPATALPWRPLDEAPGWWERMLDAHFPDAEVATCSTWGDVTSMLAEGEPGTRAVVWLRRQLSGVEITGHLLYAFNDGERAAFLDGQQGALARLDDDEVSQLVVARFQRPVPGDSEMLPLPWEIAAPDLDAARDKATSWLEQTFEEPVVLVRPDQEDEIERGWLFACTTQRFQDSGDWRDQMLDAAVVVPKEAGAAPFPLPNSDPWRYLKDWEAGQDKLPDPPAPTVAAWFESTIRELGQPLSSSEHRGWSAALEELSQAPEGAESLVWVRRTDARGRETVGNLLVAVKQGSDVRLIDSMAEDGQPTFDQDPMAVHVVRYR</sequence>
<dbReference type="Pfam" id="PF15644">
    <property type="entry name" value="Gln_amidase"/>
    <property type="match status" value="1"/>
</dbReference>
<organism evidence="3 4">
    <name type="scientific">Saccharopolyspora rosea</name>
    <dbReference type="NCBI Taxonomy" id="524884"/>
    <lineage>
        <taxon>Bacteria</taxon>
        <taxon>Bacillati</taxon>
        <taxon>Actinomycetota</taxon>
        <taxon>Actinomycetes</taxon>
        <taxon>Pseudonocardiales</taxon>
        <taxon>Pseudonocardiaceae</taxon>
        <taxon>Saccharopolyspora</taxon>
    </lineage>
</organism>
<feature type="domain" description="Tox-PL" evidence="2">
    <location>
        <begin position="99"/>
        <end position="201"/>
    </location>
</feature>
<gene>
    <name evidence="3" type="ORF">ACFQ16_06500</name>
</gene>
<evidence type="ECO:0000259" key="2">
    <source>
        <dbReference type="Pfam" id="PF15644"/>
    </source>
</evidence>
<dbReference type="RefSeq" id="WP_380756971.1">
    <property type="nucleotide sequence ID" value="NZ_JBHTIW010000003.1"/>
</dbReference>
<evidence type="ECO:0000313" key="4">
    <source>
        <dbReference type="Proteomes" id="UP001597018"/>
    </source>
</evidence>
<dbReference type="Pfam" id="PF15567">
    <property type="entry name" value="Imm35"/>
    <property type="match status" value="1"/>
</dbReference>
<dbReference type="EMBL" id="JBHTIW010000003">
    <property type="protein sequence ID" value="MFD0919385.1"/>
    <property type="molecule type" value="Genomic_DNA"/>
</dbReference>
<evidence type="ECO:0000259" key="1">
    <source>
        <dbReference type="Pfam" id="PF15567"/>
    </source>
</evidence>
<dbReference type="InterPro" id="IPR029082">
    <property type="entry name" value="Imm35"/>
</dbReference>
<evidence type="ECO:0000313" key="3">
    <source>
        <dbReference type="EMBL" id="MFD0919385.1"/>
    </source>
</evidence>
<feature type="domain" description="Immunity protein 35" evidence="1">
    <location>
        <begin position="243"/>
        <end position="326"/>
    </location>
</feature>
<name>A0ABW3FQQ5_9PSEU</name>
<protein>
    <submittedName>
        <fullName evidence="3">YrhB domain-containing protein</fullName>
    </submittedName>
</protein>
<proteinExistence type="predicted"/>
<keyword evidence="4" id="KW-1185">Reference proteome</keyword>
<dbReference type="Proteomes" id="UP001597018">
    <property type="component" value="Unassembled WGS sequence"/>
</dbReference>
<comment type="caution">
    <text evidence="3">The sequence shown here is derived from an EMBL/GenBank/DDBJ whole genome shotgun (WGS) entry which is preliminary data.</text>
</comment>
<accession>A0ABW3FQQ5</accession>
<dbReference type="InterPro" id="IPR028908">
    <property type="entry name" value="Tox-PL_dom"/>
</dbReference>
<reference evidence="4" key="1">
    <citation type="journal article" date="2019" name="Int. J. Syst. Evol. Microbiol.">
        <title>The Global Catalogue of Microorganisms (GCM) 10K type strain sequencing project: providing services to taxonomists for standard genome sequencing and annotation.</title>
        <authorList>
            <consortium name="The Broad Institute Genomics Platform"/>
            <consortium name="The Broad Institute Genome Sequencing Center for Infectious Disease"/>
            <person name="Wu L."/>
            <person name="Ma J."/>
        </authorList>
    </citation>
    <scope>NUCLEOTIDE SEQUENCE [LARGE SCALE GENOMIC DNA]</scope>
    <source>
        <strain evidence="4">CCUG 56401</strain>
    </source>
</reference>